<reference evidence="2" key="2">
    <citation type="journal article" date="2023" name="IMA Fungus">
        <title>Comparative genomic study of the Penicillium genus elucidates a diverse pangenome and 15 lateral gene transfer events.</title>
        <authorList>
            <person name="Petersen C."/>
            <person name="Sorensen T."/>
            <person name="Nielsen M.R."/>
            <person name="Sondergaard T.E."/>
            <person name="Sorensen J.L."/>
            <person name="Fitzpatrick D.A."/>
            <person name="Frisvad J.C."/>
            <person name="Nielsen K.L."/>
        </authorList>
    </citation>
    <scope>NUCLEOTIDE SEQUENCE</scope>
    <source>
        <strain evidence="2">IBT 30761</strain>
    </source>
</reference>
<feature type="non-terminal residue" evidence="2">
    <location>
        <position position="1"/>
    </location>
</feature>
<evidence type="ECO:0000313" key="2">
    <source>
        <dbReference type="EMBL" id="KAJ5089664.1"/>
    </source>
</evidence>
<dbReference type="RefSeq" id="XP_056471646.1">
    <property type="nucleotide sequence ID" value="XM_056620840.1"/>
</dbReference>
<reference evidence="2" key="1">
    <citation type="submission" date="2022-11" db="EMBL/GenBank/DDBJ databases">
        <authorList>
            <person name="Petersen C."/>
        </authorList>
    </citation>
    <scope>NUCLEOTIDE SEQUENCE</scope>
    <source>
        <strain evidence="2">IBT 30761</strain>
    </source>
</reference>
<evidence type="ECO:0008006" key="4">
    <source>
        <dbReference type="Google" id="ProtNLM"/>
    </source>
</evidence>
<accession>A0A9W9EXF2</accession>
<dbReference type="Proteomes" id="UP001149074">
    <property type="component" value="Unassembled WGS sequence"/>
</dbReference>
<dbReference type="OrthoDB" id="3045089at2759"/>
<protein>
    <recommendedName>
        <fullName evidence="4">Fungal N-terminal domain-containing protein</fullName>
    </recommendedName>
</protein>
<organism evidence="2 3">
    <name type="scientific">Penicillium argentinense</name>
    <dbReference type="NCBI Taxonomy" id="1131581"/>
    <lineage>
        <taxon>Eukaryota</taxon>
        <taxon>Fungi</taxon>
        <taxon>Dikarya</taxon>
        <taxon>Ascomycota</taxon>
        <taxon>Pezizomycotina</taxon>
        <taxon>Eurotiomycetes</taxon>
        <taxon>Eurotiomycetidae</taxon>
        <taxon>Eurotiales</taxon>
        <taxon>Aspergillaceae</taxon>
        <taxon>Penicillium</taxon>
    </lineage>
</organism>
<dbReference type="AlphaFoldDB" id="A0A9W9EXF2"/>
<feature type="region of interest" description="Disordered" evidence="1">
    <location>
        <begin position="211"/>
        <end position="254"/>
    </location>
</feature>
<proteinExistence type="predicted"/>
<feature type="compositionally biased region" description="Basic and acidic residues" evidence="1">
    <location>
        <begin position="269"/>
        <end position="280"/>
    </location>
</feature>
<evidence type="ECO:0000313" key="3">
    <source>
        <dbReference type="Proteomes" id="UP001149074"/>
    </source>
</evidence>
<dbReference type="GeneID" id="81359819"/>
<gene>
    <name evidence="2" type="ORF">N7532_008348</name>
</gene>
<evidence type="ECO:0000256" key="1">
    <source>
        <dbReference type="SAM" id="MobiDB-lite"/>
    </source>
</evidence>
<keyword evidence="3" id="KW-1185">Reference proteome</keyword>
<name>A0A9W9EXF2_9EURO</name>
<sequence length="1050" mass="119121">MSPSCGILEIPTLAKLTWELYNQCHPLAKDAPDGFRNLVNDLGLLQGNLRTLSEDVSSIAFFFEEMGSGREKTLERCLDACQQTLQRLKSLLGRYRELGIGEGKSFWQRIKWTTQRAQVEDIRSKIIVHTCNVSLCMSSIGDASLDRLEQTIVQAMEDDEHAMLAFEASSGRDSESPIWPRGTRRSLSGENEDTGDIDIIFPDRLHVAPLRQVKQGHGRPRHMSTSSESVRSGSDGSFSGGTARTSPTSIHTTCSYSQSLAGRISHSRTRSEQPHEGFNEGRAHEKIFWEDSSDIQDKNSILDRSSESSHTEFGHNNVLEAVASAMQHLRQVRLQEQLARPIRYEPQSTLHKPDAETIKLFEASMNEELQVRRLITRDWLRVATWWLLKARATLANCSRHSYVSARGSLCPSSDSRSMSPQAYVDLLKSSYILYDIVLKDKNGPAHFTDENRKSIAELSEGMNDELSQYSTLDIPDAEILRSQNLVIWEPLQPEETSDSGLEFSFGLENARWISVNQEDAGNEEEKVLYRTFVNAGIGGKKFRMRTKNAPYMLLLATREGESEPKIILCNQSGSLCLQRDLTPDDLPPMIQLANSTATGFPGARISEPLPFKFENMSISISFQFYADLNQFINIPKTYFDAVWLREPIDSQEFTETILYKGSVEMLEQLNAPIMKPMNPPVVIKSCGVRILERSFGEAWRATRRVVISPSAAQSMPRCLEFFMPMGGVQINREDLSRQVLLRWSDTCQERSDKTDGNYNTLHSYVYDENAPNLGFSIHFRTQQGAEDFEKAIMGLSFQPDFTWTQTSSSGRIHDVIDAGTEHKQYKAIVLFRNRSSWRYLDVFYLYRNVDYAYESSSSTIRFPAISYTDYVSTHVDQLFRAEQPVGFSHCEKRTKQALIRFDCERVSWSFLCALSPLYELVFSRRIQSLTTKGKSFFGSQKSSKGGAEAQLWRRGSGFRLAARWDDHIPDRWFTMSLPLDHSDSSKESNRVNFPRSPYTRGTVLDLVNIMARNPKTTNLGGREGALSIVFQSTKEAAIDDRFRLLGATYE</sequence>
<feature type="compositionally biased region" description="Polar residues" evidence="1">
    <location>
        <begin position="242"/>
        <end position="254"/>
    </location>
</feature>
<comment type="caution">
    <text evidence="2">The sequence shown here is derived from an EMBL/GenBank/DDBJ whole genome shotgun (WGS) entry which is preliminary data.</text>
</comment>
<feature type="compositionally biased region" description="Low complexity" evidence="1">
    <location>
        <begin position="224"/>
        <end position="241"/>
    </location>
</feature>
<dbReference type="EMBL" id="JAPQKI010000009">
    <property type="protein sequence ID" value="KAJ5089664.1"/>
    <property type="molecule type" value="Genomic_DNA"/>
</dbReference>
<feature type="region of interest" description="Disordered" evidence="1">
    <location>
        <begin position="169"/>
        <end position="192"/>
    </location>
</feature>
<feature type="region of interest" description="Disordered" evidence="1">
    <location>
        <begin position="261"/>
        <end position="280"/>
    </location>
</feature>